<dbReference type="EMBL" id="CAJJDP010000008">
    <property type="protein sequence ID" value="CAD8138105.1"/>
    <property type="molecule type" value="Genomic_DNA"/>
</dbReference>
<accession>A0A8S1SD96</accession>
<organism evidence="1 2">
    <name type="scientific">Paramecium octaurelia</name>
    <dbReference type="NCBI Taxonomy" id="43137"/>
    <lineage>
        <taxon>Eukaryota</taxon>
        <taxon>Sar</taxon>
        <taxon>Alveolata</taxon>
        <taxon>Ciliophora</taxon>
        <taxon>Intramacronucleata</taxon>
        <taxon>Oligohymenophorea</taxon>
        <taxon>Peniculida</taxon>
        <taxon>Parameciidae</taxon>
        <taxon>Paramecium</taxon>
    </lineage>
</organism>
<protein>
    <submittedName>
        <fullName evidence="1">Uncharacterized protein</fullName>
    </submittedName>
</protein>
<keyword evidence="2" id="KW-1185">Reference proteome</keyword>
<evidence type="ECO:0000313" key="1">
    <source>
        <dbReference type="EMBL" id="CAD8138105.1"/>
    </source>
</evidence>
<dbReference type="Proteomes" id="UP000683925">
    <property type="component" value="Unassembled WGS sequence"/>
</dbReference>
<sequence length="84" mass="10353">METTYKCSFCLNHIQISQQSFHKYLCLDHQIHRFASKIIRLEKHNKLSSDKWEYINKYIELLYNHYREEVIQKSVFISEVQKEE</sequence>
<name>A0A8S1SD96_PAROT</name>
<comment type="caution">
    <text evidence="1">The sequence shown here is derived from an EMBL/GenBank/DDBJ whole genome shotgun (WGS) entry which is preliminary data.</text>
</comment>
<gene>
    <name evidence="1" type="ORF">POCTA_138.1.T0090187</name>
</gene>
<evidence type="ECO:0000313" key="2">
    <source>
        <dbReference type="Proteomes" id="UP000683925"/>
    </source>
</evidence>
<proteinExistence type="predicted"/>
<reference evidence="1" key="1">
    <citation type="submission" date="2021-01" db="EMBL/GenBank/DDBJ databases">
        <authorList>
            <consortium name="Genoscope - CEA"/>
            <person name="William W."/>
        </authorList>
    </citation>
    <scope>NUCLEOTIDE SEQUENCE</scope>
</reference>
<dbReference type="AlphaFoldDB" id="A0A8S1SD96"/>